<dbReference type="Gene3D" id="3.40.33.10">
    <property type="entry name" value="CAP"/>
    <property type="match status" value="1"/>
</dbReference>
<comment type="caution">
    <text evidence="3">The sequence shown here is derived from an EMBL/GenBank/DDBJ whole genome shotgun (WGS) entry which is preliminary data.</text>
</comment>
<feature type="chain" id="PRO_5041225167" description="SCP domain-containing protein" evidence="1">
    <location>
        <begin position="22"/>
        <end position="224"/>
    </location>
</feature>
<evidence type="ECO:0000256" key="1">
    <source>
        <dbReference type="SAM" id="SignalP"/>
    </source>
</evidence>
<feature type="domain" description="SCP" evidence="2">
    <location>
        <begin position="26"/>
        <end position="175"/>
    </location>
</feature>
<keyword evidence="4" id="KW-1185">Reference proteome</keyword>
<evidence type="ECO:0000259" key="2">
    <source>
        <dbReference type="SMART" id="SM00198"/>
    </source>
</evidence>
<dbReference type="SMART" id="SM00198">
    <property type="entry name" value="SCP"/>
    <property type="match status" value="1"/>
</dbReference>
<dbReference type="InterPro" id="IPR014044">
    <property type="entry name" value="CAP_dom"/>
</dbReference>
<name>A0AA37P9T0_9PEZI</name>
<keyword evidence="1" id="KW-0732">Signal</keyword>
<gene>
    <name evidence="3" type="ORF">ColSpa_08431</name>
</gene>
<accession>A0AA37P9T0</accession>
<sequence length="224" mass="24018">MLAKVIMTAAAAGFITMDVHAATLTSDQAQSLKTINDARVIAGVPALVWDTNLQNDATGWAEMIAAVGRLEPAPYSWRKGAGDALAFFHALDADNTVLRSPLSEAAKLWLDSDDAATTSIHYHTLHRHGKFHPLISIKATQIGCAAANGIDDKGAKDPLRVFTVCRVFKDINEPSVPALRPLELKLGSQSNLHPFCDRQILIKGIKGETTVAVTENRTGLQSAA</sequence>
<reference evidence="3 4" key="1">
    <citation type="submission" date="2022-03" db="EMBL/GenBank/DDBJ databases">
        <title>Genome data of Colletotrichum spp.</title>
        <authorList>
            <person name="Utami Y.D."/>
            <person name="Hiruma K."/>
        </authorList>
    </citation>
    <scope>NUCLEOTIDE SEQUENCE [LARGE SCALE GENOMIC DNA]</scope>
    <source>
        <strain evidence="3 4">MAFF 239500</strain>
    </source>
</reference>
<dbReference type="SUPFAM" id="SSF55797">
    <property type="entry name" value="PR-1-like"/>
    <property type="match status" value="1"/>
</dbReference>
<dbReference type="AlphaFoldDB" id="A0AA37P9T0"/>
<dbReference type="Pfam" id="PF00188">
    <property type="entry name" value="CAP"/>
    <property type="match status" value="1"/>
</dbReference>
<dbReference type="InterPro" id="IPR035940">
    <property type="entry name" value="CAP_sf"/>
</dbReference>
<evidence type="ECO:0000313" key="3">
    <source>
        <dbReference type="EMBL" id="GKT48250.1"/>
    </source>
</evidence>
<evidence type="ECO:0000313" key="4">
    <source>
        <dbReference type="Proteomes" id="UP001055115"/>
    </source>
</evidence>
<dbReference type="EMBL" id="BQXU01000022">
    <property type="protein sequence ID" value="GKT48250.1"/>
    <property type="molecule type" value="Genomic_DNA"/>
</dbReference>
<dbReference type="GeneID" id="73329233"/>
<protein>
    <recommendedName>
        <fullName evidence="2">SCP domain-containing protein</fullName>
    </recommendedName>
</protein>
<dbReference type="Proteomes" id="UP001055115">
    <property type="component" value="Unassembled WGS sequence"/>
</dbReference>
<proteinExistence type="predicted"/>
<organism evidence="3 4">
    <name type="scientific">Colletotrichum spaethianum</name>
    <dbReference type="NCBI Taxonomy" id="700344"/>
    <lineage>
        <taxon>Eukaryota</taxon>
        <taxon>Fungi</taxon>
        <taxon>Dikarya</taxon>
        <taxon>Ascomycota</taxon>
        <taxon>Pezizomycotina</taxon>
        <taxon>Sordariomycetes</taxon>
        <taxon>Hypocreomycetidae</taxon>
        <taxon>Glomerellales</taxon>
        <taxon>Glomerellaceae</taxon>
        <taxon>Colletotrichum</taxon>
        <taxon>Colletotrichum spaethianum species complex</taxon>
    </lineage>
</organism>
<feature type="signal peptide" evidence="1">
    <location>
        <begin position="1"/>
        <end position="21"/>
    </location>
</feature>
<dbReference type="RefSeq" id="XP_049130600.1">
    <property type="nucleotide sequence ID" value="XM_049274643.1"/>
</dbReference>